<feature type="region of interest" description="Disordered" evidence="1">
    <location>
        <begin position="266"/>
        <end position="296"/>
    </location>
</feature>
<feature type="region of interest" description="Disordered" evidence="1">
    <location>
        <begin position="330"/>
        <end position="379"/>
    </location>
</feature>
<evidence type="ECO:0000313" key="4">
    <source>
        <dbReference type="Proteomes" id="UP001627284"/>
    </source>
</evidence>
<gene>
    <name evidence="3" type="ORF">AABB24_023664</name>
</gene>
<keyword evidence="4" id="KW-1185">Reference proteome</keyword>
<dbReference type="Proteomes" id="UP001627284">
    <property type="component" value="Unassembled WGS sequence"/>
</dbReference>
<protein>
    <recommendedName>
        <fullName evidence="2">Retrotransposon Copia-like N-terminal domain-containing protein</fullName>
    </recommendedName>
</protein>
<dbReference type="EMBL" id="JBJKTR010000014">
    <property type="protein sequence ID" value="KAL3344340.1"/>
    <property type="molecule type" value="Genomic_DNA"/>
</dbReference>
<feature type="compositionally biased region" description="Low complexity" evidence="1">
    <location>
        <begin position="268"/>
        <end position="277"/>
    </location>
</feature>
<comment type="caution">
    <text evidence="3">The sequence shown here is derived from an EMBL/GenBank/DDBJ whole genome shotgun (WGS) entry which is preliminary data.</text>
</comment>
<dbReference type="PANTHER" id="PTHR37610">
    <property type="entry name" value="CCHC-TYPE DOMAIN-CONTAINING PROTEIN"/>
    <property type="match status" value="1"/>
</dbReference>
<name>A0ABD2SKJ0_9SOLN</name>
<feature type="compositionally biased region" description="Gly residues" evidence="1">
    <location>
        <begin position="278"/>
        <end position="292"/>
    </location>
</feature>
<dbReference type="Pfam" id="PF14244">
    <property type="entry name" value="Retrotran_gag_3"/>
    <property type="match status" value="1"/>
</dbReference>
<feature type="domain" description="Retrotransposon Copia-like N-terminal" evidence="2">
    <location>
        <begin position="33"/>
        <end position="78"/>
    </location>
</feature>
<dbReference type="InterPro" id="IPR029472">
    <property type="entry name" value="Copia-like_N"/>
</dbReference>
<dbReference type="PANTHER" id="PTHR37610:SF86">
    <property type="entry name" value="RETROTRANSPOSON COPIA-LIKE N-TERMINAL DOMAIN-CONTAINING PROTEIN"/>
    <property type="match status" value="1"/>
</dbReference>
<reference evidence="3 4" key="1">
    <citation type="submission" date="2024-05" db="EMBL/GenBank/DDBJ databases">
        <title>De novo assembly of an allotetraploid wild potato.</title>
        <authorList>
            <person name="Hosaka A.J."/>
        </authorList>
    </citation>
    <scope>NUCLEOTIDE SEQUENCE [LARGE SCALE GENOMIC DNA]</scope>
    <source>
        <tissue evidence="3">Young leaves</tissue>
    </source>
</reference>
<feature type="region of interest" description="Disordered" evidence="1">
    <location>
        <begin position="402"/>
        <end position="425"/>
    </location>
</feature>
<evidence type="ECO:0000256" key="1">
    <source>
        <dbReference type="SAM" id="MobiDB-lite"/>
    </source>
</evidence>
<sequence>MAINEGINSGSNASTAASREVICDSHHPLYLQSSDTPGSSLVSLQLTGSENYSLWSRSMKIGLLGKGKIGFVDGTSSKDKFPSSLHALWEKCNAIVLSWIMISVSRELLSGIVYASSAQQVWIDLKERFDKVDGSRIFYLHKEIATLSQGISSISTYYSRLKELWMEFDSLMPVPGCTCTESQAYAVHFEYQRLMQFLLGLNKSYNQCRSQIMMMDPAPNVNKAYSLVISEESQRILGKANSVGDVSPPSGKLNEALAFFSGNNTHQSFSGSTTRGSSSGGAGSGSSIGGSGSNFKPRKNTNSHLYCDYCNWKGHIRAQCYKLHGYPADWKGKRRSSPSSANLIDSTTSTGTPSGGGNSTTGVSHAFMTNVPPAQPQPYPHFSHQQYMQILQLLDSGHGKTDIDSTVRTTGPLQWDSEGDWKDGE</sequence>
<dbReference type="AlphaFoldDB" id="A0ABD2SKJ0"/>
<accession>A0ABD2SKJ0</accession>
<organism evidence="3 4">
    <name type="scientific">Solanum stoloniferum</name>
    <dbReference type="NCBI Taxonomy" id="62892"/>
    <lineage>
        <taxon>Eukaryota</taxon>
        <taxon>Viridiplantae</taxon>
        <taxon>Streptophyta</taxon>
        <taxon>Embryophyta</taxon>
        <taxon>Tracheophyta</taxon>
        <taxon>Spermatophyta</taxon>
        <taxon>Magnoliopsida</taxon>
        <taxon>eudicotyledons</taxon>
        <taxon>Gunneridae</taxon>
        <taxon>Pentapetalae</taxon>
        <taxon>asterids</taxon>
        <taxon>lamiids</taxon>
        <taxon>Solanales</taxon>
        <taxon>Solanaceae</taxon>
        <taxon>Solanoideae</taxon>
        <taxon>Solaneae</taxon>
        <taxon>Solanum</taxon>
    </lineage>
</organism>
<evidence type="ECO:0000259" key="2">
    <source>
        <dbReference type="Pfam" id="PF14244"/>
    </source>
</evidence>
<proteinExistence type="predicted"/>
<evidence type="ECO:0000313" key="3">
    <source>
        <dbReference type="EMBL" id="KAL3344340.1"/>
    </source>
</evidence>